<dbReference type="Pfam" id="PF02311">
    <property type="entry name" value="AraC_binding"/>
    <property type="match status" value="1"/>
</dbReference>
<dbReference type="PANTHER" id="PTHR43280:SF32">
    <property type="entry name" value="TRANSCRIPTIONAL REGULATORY PROTEIN"/>
    <property type="match status" value="1"/>
</dbReference>
<dbReference type="InterPro" id="IPR020449">
    <property type="entry name" value="Tscrpt_reg_AraC-type_HTH"/>
</dbReference>
<dbReference type="GO" id="GO:0003700">
    <property type="term" value="F:DNA-binding transcription factor activity"/>
    <property type="evidence" value="ECO:0007669"/>
    <property type="project" value="InterPro"/>
</dbReference>
<dbReference type="EMBL" id="JADEXG010000105">
    <property type="protein sequence ID" value="MBE9080354.1"/>
    <property type="molecule type" value="Genomic_DNA"/>
</dbReference>
<keyword evidence="2" id="KW-0238">DNA-binding</keyword>
<reference evidence="5" key="1">
    <citation type="submission" date="2020-10" db="EMBL/GenBank/DDBJ databases">
        <authorList>
            <person name="Castelo-Branco R."/>
            <person name="Eusebio N."/>
            <person name="Adriana R."/>
            <person name="Vieira A."/>
            <person name="Brugerolle De Fraissinette N."/>
            <person name="Rezende De Castro R."/>
            <person name="Schneider M.P."/>
            <person name="Vasconcelos V."/>
            <person name="Leao P.N."/>
        </authorList>
    </citation>
    <scope>NUCLEOTIDE SEQUENCE</scope>
    <source>
        <strain evidence="5">LEGE 07310</strain>
    </source>
</reference>
<evidence type="ECO:0000259" key="4">
    <source>
        <dbReference type="PROSITE" id="PS01124"/>
    </source>
</evidence>
<proteinExistence type="predicted"/>
<dbReference type="Pfam" id="PF12833">
    <property type="entry name" value="HTH_18"/>
    <property type="match status" value="1"/>
</dbReference>
<dbReference type="RefSeq" id="WP_193912215.1">
    <property type="nucleotide sequence ID" value="NZ_JADEXG010000105.1"/>
</dbReference>
<dbReference type="InterPro" id="IPR003313">
    <property type="entry name" value="AraC-bd"/>
</dbReference>
<dbReference type="SMART" id="SM00342">
    <property type="entry name" value="HTH_ARAC"/>
    <property type="match status" value="1"/>
</dbReference>
<evidence type="ECO:0000313" key="6">
    <source>
        <dbReference type="Proteomes" id="UP000636505"/>
    </source>
</evidence>
<dbReference type="Gene3D" id="1.10.10.60">
    <property type="entry name" value="Homeodomain-like"/>
    <property type="match status" value="1"/>
</dbReference>
<dbReference type="InterPro" id="IPR018060">
    <property type="entry name" value="HTH_AraC"/>
</dbReference>
<dbReference type="GO" id="GO:0043565">
    <property type="term" value="F:sequence-specific DNA binding"/>
    <property type="evidence" value="ECO:0007669"/>
    <property type="project" value="InterPro"/>
</dbReference>
<dbReference type="SUPFAM" id="SSF51215">
    <property type="entry name" value="Regulatory protein AraC"/>
    <property type="match status" value="1"/>
</dbReference>
<dbReference type="AlphaFoldDB" id="A0A8J7AK69"/>
<keyword evidence="3" id="KW-0804">Transcription</keyword>
<comment type="caution">
    <text evidence="5">The sequence shown here is derived from an EMBL/GenBank/DDBJ whole genome shotgun (WGS) entry which is preliminary data.</text>
</comment>
<evidence type="ECO:0000256" key="1">
    <source>
        <dbReference type="ARBA" id="ARBA00023015"/>
    </source>
</evidence>
<keyword evidence="1" id="KW-0805">Transcription regulation</keyword>
<feature type="domain" description="HTH araC/xylS-type" evidence="4">
    <location>
        <begin position="171"/>
        <end position="269"/>
    </location>
</feature>
<keyword evidence="6" id="KW-1185">Reference proteome</keyword>
<dbReference type="SUPFAM" id="SSF46689">
    <property type="entry name" value="Homeodomain-like"/>
    <property type="match status" value="1"/>
</dbReference>
<name>A0A8J7AK69_9CYAN</name>
<evidence type="ECO:0000256" key="2">
    <source>
        <dbReference type="ARBA" id="ARBA00023125"/>
    </source>
</evidence>
<dbReference type="InterPro" id="IPR014710">
    <property type="entry name" value="RmlC-like_jellyroll"/>
</dbReference>
<evidence type="ECO:0000313" key="5">
    <source>
        <dbReference type="EMBL" id="MBE9080354.1"/>
    </source>
</evidence>
<evidence type="ECO:0000256" key="3">
    <source>
        <dbReference type="ARBA" id="ARBA00023163"/>
    </source>
</evidence>
<accession>A0A8J7AK69</accession>
<dbReference type="PANTHER" id="PTHR43280">
    <property type="entry name" value="ARAC-FAMILY TRANSCRIPTIONAL REGULATOR"/>
    <property type="match status" value="1"/>
</dbReference>
<gene>
    <name evidence="5" type="ORF">IQ241_24210</name>
</gene>
<organism evidence="5 6">
    <name type="scientific">Vasconcelosia minhoensis LEGE 07310</name>
    <dbReference type="NCBI Taxonomy" id="915328"/>
    <lineage>
        <taxon>Bacteria</taxon>
        <taxon>Bacillati</taxon>
        <taxon>Cyanobacteriota</taxon>
        <taxon>Cyanophyceae</taxon>
        <taxon>Nodosilineales</taxon>
        <taxon>Cymatolegaceae</taxon>
        <taxon>Vasconcelosia</taxon>
        <taxon>Vasconcelosia minhoensis</taxon>
    </lineage>
</organism>
<dbReference type="InterPro" id="IPR037923">
    <property type="entry name" value="HTH-like"/>
</dbReference>
<dbReference type="Gene3D" id="2.60.120.10">
    <property type="entry name" value="Jelly Rolls"/>
    <property type="match status" value="1"/>
</dbReference>
<dbReference type="Proteomes" id="UP000636505">
    <property type="component" value="Unassembled WGS sequence"/>
</dbReference>
<dbReference type="PRINTS" id="PR00032">
    <property type="entry name" value="HTHARAC"/>
</dbReference>
<protein>
    <submittedName>
        <fullName evidence="5">Helix-turn-helix domain-containing protein</fullName>
    </submittedName>
</protein>
<dbReference type="PROSITE" id="PS01124">
    <property type="entry name" value="HTH_ARAC_FAMILY_2"/>
    <property type="match status" value="1"/>
</dbReference>
<sequence>MKDIPYYQLSSGRQFRIFSLEEHSGKKFPHRHDFYEILWARAGSGRHLIDFQEYSLSSRTIFFIKPGQINKFISDEIAGYVVEFNEEFFHQEPQDRLILAKFNQFHTIELSHRDEIVIGTLLDLIRDEYIAEDHNLRLVRTYLKALVINLSRALKKLPEPSAHDSDSERVANVKSLLEENFRARKNVIFYAESLHLSPKRLNEILKLKIGKTMTELIHSRLALEARRELAFSQLSVKEIAIRLGFQDPAYFSRFFKRTTGLYPQDYRQRQSD</sequence>
<dbReference type="InterPro" id="IPR009057">
    <property type="entry name" value="Homeodomain-like_sf"/>
</dbReference>